<sequence>SSLVQNTEAQIRAKVFVDNWSLKHLLYFEYSGYSVVLEKSRVGRYCKLTIEFGICNKLKNENFELQFACPNNI</sequence>
<name>A0ABQ9JX98_9CUCU</name>
<organism evidence="1 2">
    <name type="scientific">Molorchus minor</name>
    <dbReference type="NCBI Taxonomy" id="1323400"/>
    <lineage>
        <taxon>Eukaryota</taxon>
        <taxon>Metazoa</taxon>
        <taxon>Ecdysozoa</taxon>
        <taxon>Arthropoda</taxon>
        <taxon>Hexapoda</taxon>
        <taxon>Insecta</taxon>
        <taxon>Pterygota</taxon>
        <taxon>Neoptera</taxon>
        <taxon>Endopterygota</taxon>
        <taxon>Coleoptera</taxon>
        <taxon>Polyphaga</taxon>
        <taxon>Cucujiformia</taxon>
        <taxon>Chrysomeloidea</taxon>
        <taxon>Cerambycidae</taxon>
        <taxon>Lamiinae</taxon>
        <taxon>Monochamini</taxon>
        <taxon>Molorchus</taxon>
    </lineage>
</organism>
<protein>
    <submittedName>
        <fullName evidence="1">Uncharacterized protein</fullName>
    </submittedName>
</protein>
<keyword evidence="2" id="KW-1185">Reference proteome</keyword>
<proteinExistence type="predicted"/>
<comment type="caution">
    <text evidence="1">The sequence shown here is derived from an EMBL/GenBank/DDBJ whole genome shotgun (WGS) entry which is preliminary data.</text>
</comment>
<evidence type="ECO:0000313" key="1">
    <source>
        <dbReference type="EMBL" id="KAJ8981983.1"/>
    </source>
</evidence>
<gene>
    <name evidence="1" type="ORF">NQ317_013635</name>
</gene>
<dbReference type="EMBL" id="JAPWTJ010000152">
    <property type="protein sequence ID" value="KAJ8981983.1"/>
    <property type="molecule type" value="Genomic_DNA"/>
</dbReference>
<reference evidence="1" key="1">
    <citation type="journal article" date="2023" name="Insect Mol. Biol.">
        <title>Genome sequencing provides insights into the evolution of gene families encoding plant cell wall-degrading enzymes in longhorned beetles.</title>
        <authorList>
            <person name="Shin N.R."/>
            <person name="Okamura Y."/>
            <person name="Kirsch R."/>
            <person name="Pauchet Y."/>
        </authorList>
    </citation>
    <scope>NUCLEOTIDE SEQUENCE</scope>
    <source>
        <strain evidence="1">MMC_N1</strain>
    </source>
</reference>
<evidence type="ECO:0000313" key="2">
    <source>
        <dbReference type="Proteomes" id="UP001162164"/>
    </source>
</evidence>
<accession>A0ABQ9JX98</accession>
<feature type="non-terminal residue" evidence="1">
    <location>
        <position position="1"/>
    </location>
</feature>
<dbReference type="Proteomes" id="UP001162164">
    <property type="component" value="Unassembled WGS sequence"/>
</dbReference>